<proteinExistence type="predicted"/>
<reference evidence="2 3" key="1">
    <citation type="submission" date="2023-08" db="EMBL/GenBank/DDBJ databases">
        <title>Draft genome sequence of Janthinobacterium lividum.</title>
        <authorList>
            <person name="Chun B.H."/>
            <person name="Lee Y."/>
        </authorList>
    </citation>
    <scope>NUCLEOTIDE SEQUENCE [LARGE SCALE GENOMIC DNA]</scope>
    <source>
        <strain evidence="2 3">AMJK</strain>
    </source>
</reference>
<accession>A0ABU0XTC2</accession>
<name>A0ABU0XTC2_9BURK</name>
<sequence length="427" mass="48561">MQVLSELLKKMSDREKIILNDYPIKHAPTIGKMYEGLTKRLLNESMLDKYGVKVVSGFIQVSDERSGQIDCMVVIGDGSRIPHTDDFVYPICQVLAVIEVKKNLFATEIAEAYHHLNDTLRLSKLALKLQEDEKTLEFSTARPALEYMHLFGELAPRYEENHVLPFHKRVIYHTLVRDSLTPVRIAIGYNGYKSELGFRRGFGRLYDNKSNVLGYGVINMPNLMISDGFSIVKTTGLPYIGSWDEKFGWGWLSSSGSNPLLLILELLYTRIELMLKVEVDYGSDLEDEVLYPLMLGRPVQVNSQTGWNYTFINAPLPKGKPRSQEWTPLEISEYQKEVLDLLYAEGELSGDDPKLARFKAKNSIDDVYELVQPLLDARMMINSKGILSIAPVKVLIARVAEKWYCASEADGRFQQWLARELVLATIP</sequence>
<keyword evidence="3" id="KW-1185">Reference proteome</keyword>
<dbReference type="Pfam" id="PF20247">
    <property type="entry name" value="DUF6602"/>
    <property type="match status" value="1"/>
</dbReference>
<dbReference type="Proteomes" id="UP001237592">
    <property type="component" value="Unassembled WGS sequence"/>
</dbReference>
<dbReference type="EMBL" id="JAVFKP010000002">
    <property type="protein sequence ID" value="MDQ4626215.1"/>
    <property type="molecule type" value="Genomic_DNA"/>
</dbReference>
<dbReference type="InterPro" id="IPR046537">
    <property type="entry name" value="DUF6602"/>
</dbReference>
<protein>
    <recommendedName>
        <fullName evidence="1">DUF6602 domain-containing protein</fullName>
    </recommendedName>
</protein>
<gene>
    <name evidence="2" type="ORF">RB624_10000</name>
</gene>
<feature type="domain" description="DUF6602" evidence="1">
    <location>
        <begin position="24"/>
        <end position="118"/>
    </location>
</feature>
<evidence type="ECO:0000259" key="1">
    <source>
        <dbReference type="Pfam" id="PF20247"/>
    </source>
</evidence>
<comment type="caution">
    <text evidence="2">The sequence shown here is derived from an EMBL/GenBank/DDBJ whole genome shotgun (WGS) entry which is preliminary data.</text>
</comment>
<dbReference type="RefSeq" id="WP_307779014.1">
    <property type="nucleotide sequence ID" value="NZ_JAVFKP010000002.1"/>
</dbReference>
<evidence type="ECO:0000313" key="2">
    <source>
        <dbReference type="EMBL" id="MDQ4626215.1"/>
    </source>
</evidence>
<organism evidence="2 3">
    <name type="scientific">Janthinobacterium lividum</name>
    <dbReference type="NCBI Taxonomy" id="29581"/>
    <lineage>
        <taxon>Bacteria</taxon>
        <taxon>Pseudomonadati</taxon>
        <taxon>Pseudomonadota</taxon>
        <taxon>Betaproteobacteria</taxon>
        <taxon>Burkholderiales</taxon>
        <taxon>Oxalobacteraceae</taxon>
        <taxon>Janthinobacterium</taxon>
    </lineage>
</organism>
<evidence type="ECO:0000313" key="3">
    <source>
        <dbReference type="Proteomes" id="UP001237592"/>
    </source>
</evidence>